<dbReference type="Gene3D" id="1.25.40.10">
    <property type="entry name" value="Tetratricopeptide repeat domain"/>
    <property type="match status" value="1"/>
</dbReference>
<feature type="region of interest" description="Disordered" evidence="2">
    <location>
        <begin position="162"/>
        <end position="208"/>
    </location>
</feature>
<name>A0AAE4GBU1_9BURK</name>
<keyword evidence="1" id="KW-0802">TPR repeat</keyword>
<gene>
    <name evidence="4" type="ORF">RJN63_21935</name>
</gene>
<accession>A0AAE4GBU1</accession>
<dbReference type="SUPFAM" id="SSF48452">
    <property type="entry name" value="TPR-like"/>
    <property type="match status" value="1"/>
</dbReference>
<dbReference type="EMBL" id="JAVRAA010000013">
    <property type="protein sequence ID" value="MDT0339510.1"/>
    <property type="molecule type" value="Genomic_DNA"/>
</dbReference>
<keyword evidence="3" id="KW-0732">Signal</keyword>
<protein>
    <recommendedName>
        <fullName evidence="5">Tetratricopeptide repeat protein</fullName>
    </recommendedName>
</protein>
<feature type="chain" id="PRO_5042114962" description="Tetratricopeptide repeat protein" evidence="3">
    <location>
        <begin position="27"/>
        <end position="208"/>
    </location>
</feature>
<feature type="compositionally biased region" description="Low complexity" evidence="2">
    <location>
        <begin position="162"/>
        <end position="171"/>
    </location>
</feature>
<evidence type="ECO:0000256" key="1">
    <source>
        <dbReference type="PROSITE-ProRule" id="PRU00339"/>
    </source>
</evidence>
<evidence type="ECO:0000256" key="3">
    <source>
        <dbReference type="SAM" id="SignalP"/>
    </source>
</evidence>
<feature type="signal peptide" evidence="3">
    <location>
        <begin position="1"/>
        <end position="26"/>
    </location>
</feature>
<dbReference type="InterPro" id="IPR019734">
    <property type="entry name" value="TPR_rpt"/>
</dbReference>
<dbReference type="Pfam" id="PF14559">
    <property type="entry name" value="TPR_19"/>
    <property type="match status" value="1"/>
</dbReference>
<dbReference type="PROSITE" id="PS50005">
    <property type="entry name" value="TPR"/>
    <property type="match status" value="1"/>
</dbReference>
<evidence type="ECO:0008006" key="5">
    <source>
        <dbReference type="Google" id="ProtNLM"/>
    </source>
</evidence>
<proteinExistence type="predicted"/>
<dbReference type="AlphaFoldDB" id="A0AAE4GBU1"/>
<sequence length="208" mass="21423">MRASKFKTGLIIPALLAVMLAGCANTQGKPNPEDEAKNTLESGVAQANTAQAEGKTDEAVSVLKVVASRFPADKTPWLRIAQIRFDAGDYSDAIVNAQEALKRDPADKVANSIVTVSGLRLATKSLGDLRSQNALNGSVKTEAQDLTKILRESLGENTLVPAPAKPVAAVRPRGKAARKAAPAPAADADTGNGSSGGGSGPNPFGNLK</sequence>
<dbReference type="InterPro" id="IPR011990">
    <property type="entry name" value="TPR-like_helical_dom_sf"/>
</dbReference>
<dbReference type="RefSeq" id="WP_310837474.1">
    <property type="nucleotide sequence ID" value="NZ_JAVLSM010000006.1"/>
</dbReference>
<dbReference type="PROSITE" id="PS51257">
    <property type="entry name" value="PROKAR_LIPOPROTEIN"/>
    <property type="match status" value="1"/>
</dbReference>
<organism evidence="4">
    <name type="scientific">Herbaspirillum huttiense subsp. nephrolepidis</name>
    <dbReference type="NCBI Taxonomy" id="3075126"/>
    <lineage>
        <taxon>Bacteria</taxon>
        <taxon>Pseudomonadati</taxon>
        <taxon>Pseudomonadota</taxon>
        <taxon>Betaproteobacteria</taxon>
        <taxon>Burkholderiales</taxon>
        <taxon>Oxalobacteraceae</taxon>
        <taxon>Herbaspirillum</taxon>
    </lineage>
</organism>
<feature type="compositionally biased region" description="Low complexity" evidence="2">
    <location>
        <begin position="179"/>
        <end position="192"/>
    </location>
</feature>
<evidence type="ECO:0000256" key="2">
    <source>
        <dbReference type="SAM" id="MobiDB-lite"/>
    </source>
</evidence>
<evidence type="ECO:0000313" key="4">
    <source>
        <dbReference type="EMBL" id="MDT0339510.1"/>
    </source>
</evidence>
<feature type="repeat" description="TPR" evidence="1">
    <location>
        <begin position="74"/>
        <end position="107"/>
    </location>
</feature>
<reference evidence="4" key="1">
    <citation type="submission" date="2023-02" db="EMBL/GenBank/DDBJ databases">
        <title>Description of Herbaspirillum huttiense subsp. nephrolepsisexaltata and Herbaspirillum huttiense subsp. lycopersicon.</title>
        <authorList>
            <person name="Poudel M."/>
            <person name="Sharma A."/>
            <person name="Goss E."/>
            <person name="Tapia J.H."/>
            <person name="Harmon C.M."/>
            <person name="Jones J.B."/>
        </authorList>
    </citation>
    <scope>NUCLEOTIDE SEQUENCE</scope>
    <source>
        <strain evidence="4">NC40101</strain>
    </source>
</reference>
<comment type="caution">
    <text evidence="4">The sequence shown here is derived from an EMBL/GenBank/DDBJ whole genome shotgun (WGS) entry which is preliminary data.</text>
</comment>